<evidence type="ECO:0000256" key="5">
    <source>
        <dbReference type="ARBA" id="ARBA00022692"/>
    </source>
</evidence>
<keyword evidence="3" id="KW-0813">Transport</keyword>
<evidence type="ECO:0000256" key="8">
    <source>
        <dbReference type="SAM" id="Phobius"/>
    </source>
</evidence>
<feature type="transmembrane region" description="Helical" evidence="8">
    <location>
        <begin position="293"/>
        <end position="315"/>
    </location>
</feature>
<evidence type="ECO:0000256" key="1">
    <source>
        <dbReference type="ARBA" id="ARBA00004651"/>
    </source>
</evidence>
<dbReference type="Proteomes" id="UP001595823">
    <property type="component" value="Unassembled WGS sequence"/>
</dbReference>
<gene>
    <name evidence="9" type="ORF">ACFPET_05760</name>
</gene>
<feature type="transmembrane region" description="Helical" evidence="8">
    <location>
        <begin position="161"/>
        <end position="183"/>
    </location>
</feature>
<feature type="transmembrane region" description="Helical" evidence="8">
    <location>
        <begin position="321"/>
        <end position="340"/>
    </location>
</feature>
<dbReference type="PANTHER" id="PTHR30472:SF67">
    <property type="entry name" value="PERMEASE OF ABC TRANSPORTER-RELATED"/>
    <property type="match status" value="1"/>
</dbReference>
<sequence>MAVAPVKRGAPGRGWVHFALAAVLLLTVSQAVAIGPASLTLSEVWSSAADGVGLRSWGSTALQAHIVWELRLPRVFTAGIVGAGLSLVGAVMQSLTRNPMADPYLFGVSSGATLGAVLVLVAGVGSGTLALTAGAFIGAMAVFALVVLFSTRRGALAPGRMILAGIALSQFCGSITSFVIVWVGDPQRTQSVTYWLSGSMARARWDSLAAVAVVFFVVAAVFLSHSRSLNAFAFGEQTAVALGVSVNRTRWVLMALGALLTASLVSVSGAIGFVGLILPHAVRFLTGPDERRLLPAAAMAGAVFMIWVDTLARTVFEPREIPVGILTAAVGVPVFIVLMLRRFREGDTV</sequence>
<comment type="caution">
    <text evidence="9">The sequence shown here is derived from an EMBL/GenBank/DDBJ whole genome shotgun (WGS) entry which is preliminary data.</text>
</comment>
<dbReference type="RefSeq" id="WP_380618652.1">
    <property type="nucleotide sequence ID" value="NZ_JBHSDK010000008.1"/>
</dbReference>
<keyword evidence="7 8" id="KW-0472">Membrane</keyword>
<evidence type="ECO:0000256" key="3">
    <source>
        <dbReference type="ARBA" id="ARBA00022448"/>
    </source>
</evidence>
<dbReference type="InterPro" id="IPR037294">
    <property type="entry name" value="ABC_BtuC-like"/>
</dbReference>
<feature type="transmembrane region" description="Helical" evidence="8">
    <location>
        <begin position="203"/>
        <end position="222"/>
    </location>
</feature>
<keyword evidence="5 8" id="KW-0812">Transmembrane</keyword>
<dbReference type="InterPro" id="IPR000522">
    <property type="entry name" value="ABC_transptr_permease_BtuC"/>
</dbReference>
<keyword evidence="6 8" id="KW-1133">Transmembrane helix</keyword>
<dbReference type="CDD" id="cd06550">
    <property type="entry name" value="TM_ABC_iron-siderophores_like"/>
    <property type="match status" value="1"/>
</dbReference>
<dbReference type="Pfam" id="PF01032">
    <property type="entry name" value="FecCD"/>
    <property type="match status" value="1"/>
</dbReference>
<dbReference type="SUPFAM" id="SSF81345">
    <property type="entry name" value="ABC transporter involved in vitamin B12 uptake, BtuC"/>
    <property type="match status" value="1"/>
</dbReference>
<evidence type="ECO:0000313" key="10">
    <source>
        <dbReference type="Proteomes" id="UP001595823"/>
    </source>
</evidence>
<evidence type="ECO:0000256" key="4">
    <source>
        <dbReference type="ARBA" id="ARBA00022475"/>
    </source>
</evidence>
<dbReference type="EMBL" id="JBHSDK010000008">
    <property type="protein sequence ID" value="MFC4334699.1"/>
    <property type="molecule type" value="Genomic_DNA"/>
</dbReference>
<reference evidence="10" key="1">
    <citation type="journal article" date="2019" name="Int. J. Syst. Evol. Microbiol.">
        <title>The Global Catalogue of Microorganisms (GCM) 10K type strain sequencing project: providing services to taxonomists for standard genome sequencing and annotation.</title>
        <authorList>
            <consortium name="The Broad Institute Genomics Platform"/>
            <consortium name="The Broad Institute Genome Sequencing Center for Infectious Disease"/>
            <person name="Wu L."/>
            <person name="Ma J."/>
        </authorList>
    </citation>
    <scope>NUCLEOTIDE SEQUENCE [LARGE SCALE GENOMIC DNA]</scope>
    <source>
        <strain evidence="10">IBRC-M 10908</strain>
    </source>
</reference>
<feature type="transmembrane region" description="Helical" evidence="8">
    <location>
        <begin position="104"/>
        <end position="123"/>
    </location>
</feature>
<evidence type="ECO:0000256" key="7">
    <source>
        <dbReference type="ARBA" id="ARBA00023136"/>
    </source>
</evidence>
<comment type="subcellular location">
    <subcellularLocation>
        <location evidence="1">Cell membrane</location>
        <topology evidence="1">Multi-pass membrane protein</topology>
    </subcellularLocation>
</comment>
<keyword evidence="4" id="KW-1003">Cell membrane</keyword>
<keyword evidence="10" id="KW-1185">Reference proteome</keyword>
<evidence type="ECO:0000256" key="6">
    <source>
        <dbReference type="ARBA" id="ARBA00022989"/>
    </source>
</evidence>
<dbReference type="Gene3D" id="1.10.3470.10">
    <property type="entry name" value="ABC transporter involved in vitamin B12 uptake, BtuC"/>
    <property type="match status" value="1"/>
</dbReference>
<accession>A0ABV8TW50</accession>
<organism evidence="9 10">
    <name type="scientific">Salininema proteolyticum</name>
    <dbReference type="NCBI Taxonomy" id="1607685"/>
    <lineage>
        <taxon>Bacteria</taxon>
        <taxon>Bacillati</taxon>
        <taxon>Actinomycetota</taxon>
        <taxon>Actinomycetes</taxon>
        <taxon>Glycomycetales</taxon>
        <taxon>Glycomycetaceae</taxon>
        <taxon>Salininema</taxon>
    </lineage>
</organism>
<feature type="transmembrane region" description="Helical" evidence="8">
    <location>
        <begin position="75"/>
        <end position="92"/>
    </location>
</feature>
<dbReference type="PANTHER" id="PTHR30472">
    <property type="entry name" value="FERRIC ENTEROBACTIN TRANSPORT SYSTEM PERMEASE PROTEIN"/>
    <property type="match status" value="1"/>
</dbReference>
<evidence type="ECO:0000313" key="9">
    <source>
        <dbReference type="EMBL" id="MFC4334699.1"/>
    </source>
</evidence>
<proteinExistence type="inferred from homology"/>
<evidence type="ECO:0000256" key="2">
    <source>
        <dbReference type="ARBA" id="ARBA00007935"/>
    </source>
</evidence>
<name>A0ABV8TW50_9ACTN</name>
<protein>
    <submittedName>
        <fullName evidence="9">FecCD family ABC transporter permease</fullName>
    </submittedName>
</protein>
<feature type="transmembrane region" description="Helical" evidence="8">
    <location>
        <begin position="129"/>
        <end position="149"/>
    </location>
</feature>
<comment type="similarity">
    <text evidence="2">Belongs to the binding-protein-dependent transport system permease family. FecCD subfamily.</text>
</comment>
<feature type="transmembrane region" description="Helical" evidence="8">
    <location>
        <begin position="252"/>
        <end position="281"/>
    </location>
</feature>